<keyword evidence="2" id="KW-1185">Reference proteome</keyword>
<evidence type="ECO:0000313" key="2">
    <source>
        <dbReference type="Proteomes" id="UP000095285"/>
    </source>
</evidence>
<dbReference type="Proteomes" id="UP000095285">
    <property type="component" value="Unassembled WGS sequence"/>
</dbReference>
<dbReference type="AlphaFoldDB" id="A0A1I7VHW3"/>
<evidence type="ECO:0000256" key="1">
    <source>
        <dbReference type="SAM" id="MobiDB-lite"/>
    </source>
</evidence>
<reference evidence="3" key="2">
    <citation type="submission" date="2016-11" db="UniProtKB">
        <authorList>
            <consortium name="WormBaseParasite"/>
        </authorList>
    </citation>
    <scope>IDENTIFICATION</scope>
</reference>
<feature type="region of interest" description="Disordered" evidence="1">
    <location>
        <begin position="1"/>
        <end position="25"/>
    </location>
</feature>
<sequence>ACPSQTGPRGPDGVDAETGRWAAGPWGLEERQDRLEDKEIQDRKVGLEYKDRWGTW</sequence>
<proteinExistence type="predicted"/>
<name>A0A1I7VHW3_LOALO</name>
<reference evidence="2" key="1">
    <citation type="submission" date="2012-04" db="EMBL/GenBank/DDBJ databases">
        <title>The Genome Sequence of Loa loa.</title>
        <authorList>
            <consortium name="The Broad Institute Genome Sequencing Platform"/>
            <consortium name="Broad Institute Genome Sequencing Center for Infectious Disease"/>
            <person name="Nutman T.B."/>
            <person name="Fink D.L."/>
            <person name="Russ C."/>
            <person name="Young S."/>
            <person name="Zeng Q."/>
            <person name="Gargeya S."/>
            <person name="Alvarado L."/>
            <person name="Berlin A."/>
            <person name="Chapman S.B."/>
            <person name="Chen Z."/>
            <person name="Freedman E."/>
            <person name="Gellesch M."/>
            <person name="Goldberg J."/>
            <person name="Griggs A."/>
            <person name="Gujja S."/>
            <person name="Heilman E.R."/>
            <person name="Heiman D."/>
            <person name="Howarth C."/>
            <person name="Mehta T."/>
            <person name="Neiman D."/>
            <person name="Pearson M."/>
            <person name="Roberts A."/>
            <person name="Saif S."/>
            <person name="Shea T."/>
            <person name="Shenoy N."/>
            <person name="Sisk P."/>
            <person name="Stolte C."/>
            <person name="Sykes S."/>
            <person name="White J."/>
            <person name="Yandava C."/>
            <person name="Haas B."/>
            <person name="Henn M.R."/>
            <person name="Nusbaum C."/>
            <person name="Birren B."/>
        </authorList>
    </citation>
    <scope>NUCLEOTIDE SEQUENCE [LARGE SCALE GENOMIC DNA]</scope>
</reference>
<dbReference type="WBParaSite" id="EN70_2717">
    <property type="protein sequence ID" value="EN70_2717"/>
    <property type="gene ID" value="EN70_2717"/>
</dbReference>
<accession>A0A1I7VHW3</accession>
<evidence type="ECO:0000313" key="3">
    <source>
        <dbReference type="WBParaSite" id="EN70_2717"/>
    </source>
</evidence>
<protein>
    <submittedName>
        <fullName evidence="3">Gastrin</fullName>
    </submittedName>
</protein>
<organism evidence="2 3">
    <name type="scientific">Loa loa</name>
    <name type="common">Eye worm</name>
    <name type="synonym">Filaria loa</name>
    <dbReference type="NCBI Taxonomy" id="7209"/>
    <lineage>
        <taxon>Eukaryota</taxon>
        <taxon>Metazoa</taxon>
        <taxon>Ecdysozoa</taxon>
        <taxon>Nematoda</taxon>
        <taxon>Chromadorea</taxon>
        <taxon>Rhabditida</taxon>
        <taxon>Spirurina</taxon>
        <taxon>Spiruromorpha</taxon>
        <taxon>Filarioidea</taxon>
        <taxon>Onchocercidae</taxon>
        <taxon>Loa</taxon>
    </lineage>
</organism>